<comment type="caution">
    <text evidence="1">The sequence shown here is derived from an EMBL/GenBank/DDBJ whole genome shotgun (WGS) entry which is preliminary data.</text>
</comment>
<name>A0A0F9PEB6_9ZZZZ</name>
<gene>
    <name evidence="1" type="ORF">LCGC14_1225800</name>
</gene>
<proteinExistence type="predicted"/>
<dbReference type="AlphaFoldDB" id="A0A0F9PEB6"/>
<organism evidence="1">
    <name type="scientific">marine sediment metagenome</name>
    <dbReference type="NCBI Taxonomy" id="412755"/>
    <lineage>
        <taxon>unclassified sequences</taxon>
        <taxon>metagenomes</taxon>
        <taxon>ecological metagenomes</taxon>
    </lineage>
</organism>
<sequence length="90" mass="10642">MKNKKQIKRKYVKRDCSYWGHDYEFLGFAEDSKTHKNIGGYFKCRRCGHYTISKGCSNLMLGVLIDTTLKDLPKHSFEPDLSHEFMDIYK</sequence>
<evidence type="ECO:0000313" key="1">
    <source>
        <dbReference type="EMBL" id="KKM91707.1"/>
    </source>
</evidence>
<reference evidence="1" key="1">
    <citation type="journal article" date="2015" name="Nature">
        <title>Complex archaea that bridge the gap between prokaryotes and eukaryotes.</title>
        <authorList>
            <person name="Spang A."/>
            <person name="Saw J.H."/>
            <person name="Jorgensen S.L."/>
            <person name="Zaremba-Niedzwiedzka K."/>
            <person name="Martijn J."/>
            <person name="Lind A.E."/>
            <person name="van Eijk R."/>
            <person name="Schleper C."/>
            <person name="Guy L."/>
            <person name="Ettema T.J."/>
        </authorList>
    </citation>
    <scope>NUCLEOTIDE SEQUENCE</scope>
</reference>
<accession>A0A0F9PEB6</accession>
<dbReference type="EMBL" id="LAZR01006496">
    <property type="protein sequence ID" value="KKM91707.1"/>
    <property type="molecule type" value="Genomic_DNA"/>
</dbReference>
<protein>
    <submittedName>
        <fullName evidence="1">Uncharacterized protein</fullName>
    </submittedName>
</protein>